<reference evidence="1" key="1">
    <citation type="journal article" date="2012" name="Nature">
        <title>The tomato genome sequence provides insights into fleshy fruit evolution.</title>
        <authorList>
            <consortium name="Tomato Genome Consortium"/>
        </authorList>
    </citation>
    <scope>NUCLEOTIDE SEQUENCE [LARGE SCALE GENOMIC DNA]</scope>
    <source>
        <strain evidence="1">cv. Heinz 1706</strain>
    </source>
</reference>
<reference evidence="1" key="2">
    <citation type="submission" date="2019-01" db="UniProtKB">
        <authorList>
            <consortium name="EnsemblPlants"/>
        </authorList>
    </citation>
    <scope>IDENTIFICATION</scope>
    <source>
        <strain evidence="1">cv. Heinz 1706</strain>
    </source>
</reference>
<dbReference type="PaxDb" id="4081-Solyc08g067740.2.1"/>
<evidence type="ECO:0000313" key="1">
    <source>
        <dbReference type="EnsemblPlants" id="Solyc08g067740.3.1"/>
    </source>
</evidence>
<proteinExistence type="predicted"/>
<accession>A0A3Q7HPF7</accession>
<organism evidence="1">
    <name type="scientific">Solanum lycopersicum</name>
    <name type="common">Tomato</name>
    <name type="synonym">Lycopersicon esculentum</name>
    <dbReference type="NCBI Taxonomy" id="4081"/>
    <lineage>
        <taxon>Eukaryota</taxon>
        <taxon>Viridiplantae</taxon>
        <taxon>Streptophyta</taxon>
        <taxon>Embryophyta</taxon>
        <taxon>Tracheophyta</taxon>
        <taxon>Spermatophyta</taxon>
        <taxon>Magnoliopsida</taxon>
        <taxon>eudicotyledons</taxon>
        <taxon>Gunneridae</taxon>
        <taxon>Pentapetalae</taxon>
        <taxon>asterids</taxon>
        <taxon>lamiids</taxon>
        <taxon>Solanales</taxon>
        <taxon>Solanaceae</taxon>
        <taxon>Solanoideae</taxon>
        <taxon>Solaneae</taxon>
        <taxon>Solanum</taxon>
        <taxon>Solanum subgen. Lycopersicon</taxon>
    </lineage>
</organism>
<sequence length="262" mass="29609">MGNRIARIQNETPWLISMKELRMLGASTSLYGYTVQVNPYDSTEIPASLFLNRNHQYGMPSEIVIFTNGAEVRRSLISQDFVRYVKIILSVEGPYLVVRGVLPQVLDICWFCAMSEYNNLSYSSVKLSHWYTGPLSVQVEQLTSKEDKDKNLMADNKEAIGKVDKEETLEEDVEKIDRIYEEELSKGSRRLKGEKEPKFLTFDGLHFKEERVPVDVPRESLRGGSLRLTLLLVGQQRPGSGATHFSSFDVCCSSTDTLVGGL</sequence>
<dbReference type="InParanoid" id="A0A3Q7HPF7"/>
<dbReference type="Proteomes" id="UP000004994">
    <property type="component" value="Chromosome 8"/>
</dbReference>
<dbReference type="EnsemblPlants" id="Solyc08g067740.3.1">
    <property type="protein sequence ID" value="Solyc08g067740.3.1"/>
    <property type="gene ID" value="Solyc08g067740.3"/>
</dbReference>
<dbReference type="AlphaFoldDB" id="A0A3Q7HPF7"/>
<dbReference type="Gramene" id="Solyc08g067740.3.1">
    <property type="protein sequence ID" value="Solyc08g067740.3.1"/>
    <property type="gene ID" value="Solyc08g067740.3"/>
</dbReference>
<name>A0A3Q7HPF7_SOLLC</name>
<keyword evidence="2" id="KW-1185">Reference proteome</keyword>
<protein>
    <submittedName>
        <fullName evidence="1">Uncharacterized protein</fullName>
    </submittedName>
</protein>
<evidence type="ECO:0000313" key="2">
    <source>
        <dbReference type="Proteomes" id="UP000004994"/>
    </source>
</evidence>